<dbReference type="GO" id="GO:0006002">
    <property type="term" value="P:fructose 6-phosphate metabolic process"/>
    <property type="evidence" value="ECO:0007669"/>
    <property type="project" value="TreeGrafter"/>
</dbReference>
<evidence type="ECO:0000313" key="6">
    <source>
        <dbReference type="EMBL" id="GGZ70908.1"/>
    </source>
</evidence>
<protein>
    <recommendedName>
        <fullName evidence="3">Glutamine--fructose-6-phosphate aminotransferase [isomerizing]</fullName>
        <ecNumber evidence="2">2.6.1.16</ecNumber>
    </recommendedName>
</protein>
<accession>A0A918QSU3</accession>
<comment type="catalytic activity">
    <reaction evidence="1">
        <text>D-fructose 6-phosphate + L-glutamine = D-glucosamine 6-phosphate + L-glutamate</text>
        <dbReference type="Rhea" id="RHEA:13237"/>
        <dbReference type="ChEBI" id="CHEBI:29985"/>
        <dbReference type="ChEBI" id="CHEBI:58359"/>
        <dbReference type="ChEBI" id="CHEBI:58725"/>
        <dbReference type="ChEBI" id="CHEBI:61527"/>
        <dbReference type="EC" id="2.6.1.16"/>
    </reaction>
</comment>
<organism evidence="6 7">
    <name type="scientific">Streptomyces echinoruber</name>
    <dbReference type="NCBI Taxonomy" id="68898"/>
    <lineage>
        <taxon>Bacteria</taxon>
        <taxon>Bacillati</taxon>
        <taxon>Actinomycetota</taxon>
        <taxon>Actinomycetes</taxon>
        <taxon>Kitasatosporales</taxon>
        <taxon>Streptomycetaceae</taxon>
        <taxon>Streptomyces</taxon>
    </lineage>
</organism>
<dbReference type="Gene3D" id="3.40.50.10490">
    <property type="entry name" value="Glucose-6-phosphate isomerase like protein, domain 1"/>
    <property type="match status" value="2"/>
</dbReference>
<dbReference type="InterPro" id="IPR001347">
    <property type="entry name" value="SIS_dom"/>
</dbReference>
<dbReference type="EMBL" id="BMWH01000001">
    <property type="protein sequence ID" value="GGZ70908.1"/>
    <property type="molecule type" value="Genomic_DNA"/>
</dbReference>
<dbReference type="PANTHER" id="PTHR10937">
    <property type="entry name" value="GLUCOSAMINE--FRUCTOSE-6-PHOSPHATE AMINOTRANSFERASE, ISOMERIZING"/>
    <property type="match status" value="1"/>
</dbReference>
<dbReference type="GO" id="GO:0004360">
    <property type="term" value="F:glutamine-fructose-6-phosphate transaminase (isomerizing) activity"/>
    <property type="evidence" value="ECO:0007669"/>
    <property type="project" value="UniProtKB-EC"/>
</dbReference>
<dbReference type="GO" id="GO:0006487">
    <property type="term" value="P:protein N-linked glycosylation"/>
    <property type="evidence" value="ECO:0007669"/>
    <property type="project" value="TreeGrafter"/>
</dbReference>
<feature type="domain" description="SIS" evidence="5">
    <location>
        <begin position="38"/>
        <end position="186"/>
    </location>
</feature>
<dbReference type="AlphaFoldDB" id="A0A918QSU3"/>
<gene>
    <name evidence="6" type="ORF">GCM10010389_05510</name>
</gene>
<sequence length="369" mass="38660">MSTADRTPLPIEPSVLIRQTERLAADLPGLVETVYARAADALAAAGGGPWSRVCLVGDGDSYHAGCAAETAFETLAGLPCEPQPAQRFLGYHLDVVPEGPRDTLVVAVSSSGRTERVLQAVERARARGITTVAVTGRPASPLARAADAHIDVSLTDLERSPGIRTYQASLLGLLLLAVRLGTERHGEDRSRGLRAELTALAEPLAATAQALKEPCVELGRALSDAPVIAVAGTGPGEGTAQYAAAKLVEGAGVMACGRDLEEWWHVERFAAPLDMPLVVLAPPGRAQERAADLAIRAAALGRRVAVVAPAGDALRFGPDVTVLPVRGETREPFSPLLYHVFAGHLAFGLAQNLGRRPFQGHRPTGPALV</sequence>
<reference evidence="6" key="2">
    <citation type="submission" date="2020-09" db="EMBL/GenBank/DDBJ databases">
        <authorList>
            <person name="Sun Q."/>
            <person name="Ohkuma M."/>
        </authorList>
    </citation>
    <scope>NUCLEOTIDE SEQUENCE</scope>
    <source>
        <strain evidence="6">JCM 5016</strain>
    </source>
</reference>
<dbReference type="PANTHER" id="PTHR10937:SF0">
    <property type="entry name" value="GLUTAMINE--FRUCTOSE-6-PHOSPHATE TRANSAMINASE (ISOMERIZING)"/>
    <property type="match status" value="1"/>
</dbReference>
<dbReference type="GO" id="GO:0097367">
    <property type="term" value="F:carbohydrate derivative binding"/>
    <property type="evidence" value="ECO:0007669"/>
    <property type="project" value="InterPro"/>
</dbReference>
<dbReference type="InterPro" id="IPR046348">
    <property type="entry name" value="SIS_dom_sf"/>
</dbReference>
<name>A0A918QSU3_9ACTN</name>
<evidence type="ECO:0000256" key="4">
    <source>
        <dbReference type="ARBA" id="ARBA00022737"/>
    </source>
</evidence>
<dbReference type="InterPro" id="IPR035466">
    <property type="entry name" value="GlmS/AgaS_SIS"/>
</dbReference>
<comment type="caution">
    <text evidence="6">The sequence shown here is derived from an EMBL/GenBank/DDBJ whole genome shotgun (WGS) entry which is preliminary data.</text>
</comment>
<keyword evidence="7" id="KW-1185">Reference proteome</keyword>
<dbReference type="CDD" id="cd05008">
    <property type="entry name" value="SIS_GlmS_GlmD_1"/>
    <property type="match status" value="1"/>
</dbReference>
<evidence type="ECO:0000256" key="3">
    <source>
        <dbReference type="ARBA" id="ARBA00016090"/>
    </source>
</evidence>
<dbReference type="Proteomes" id="UP000623010">
    <property type="component" value="Unassembled WGS sequence"/>
</dbReference>
<dbReference type="SUPFAM" id="SSF53697">
    <property type="entry name" value="SIS domain"/>
    <property type="match status" value="1"/>
</dbReference>
<dbReference type="GO" id="GO:0006047">
    <property type="term" value="P:UDP-N-acetylglucosamine metabolic process"/>
    <property type="evidence" value="ECO:0007669"/>
    <property type="project" value="TreeGrafter"/>
</dbReference>
<dbReference type="RefSeq" id="WP_190055621.1">
    <property type="nucleotide sequence ID" value="NZ_BMWH01000001.1"/>
</dbReference>
<dbReference type="Pfam" id="PF01380">
    <property type="entry name" value="SIS"/>
    <property type="match status" value="1"/>
</dbReference>
<dbReference type="EC" id="2.6.1.16" evidence="2"/>
<keyword evidence="4" id="KW-0677">Repeat</keyword>
<evidence type="ECO:0000256" key="1">
    <source>
        <dbReference type="ARBA" id="ARBA00001031"/>
    </source>
</evidence>
<proteinExistence type="predicted"/>
<evidence type="ECO:0000259" key="5">
    <source>
        <dbReference type="PROSITE" id="PS51464"/>
    </source>
</evidence>
<dbReference type="PROSITE" id="PS51464">
    <property type="entry name" value="SIS"/>
    <property type="match status" value="1"/>
</dbReference>
<evidence type="ECO:0000256" key="2">
    <source>
        <dbReference type="ARBA" id="ARBA00012916"/>
    </source>
</evidence>
<reference evidence="6" key="1">
    <citation type="journal article" date="2014" name="Int. J. Syst. Evol. Microbiol.">
        <title>Complete genome sequence of Corynebacterium casei LMG S-19264T (=DSM 44701T), isolated from a smear-ripened cheese.</title>
        <authorList>
            <consortium name="US DOE Joint Genome Institute (JGI-PGF)"/>
            <person name="Walter F."/>
            <person name="Albersmeier A."/>
            <person name="Kalinowski J."/>
            <person name="Ruckert C."/>
        </authorList>
    </citation>
    <scope>NUCLEOTIDE SEQUENCE</scope>
    <source>
        <strain evidence="6">JCM 5016</strain>
    </source>
</reference>
<evidence type="ECO:0000313" key="7">
    <source>
        <dbReference type="Proteomes" id="UP000623010"/>
    </source>
</evidence>